<dbReference type="PANTHER" id="PTHR24960:SF79">
    <property type="entry name" value="PHOTOSYSTEM I IRON-SULFUR CENTER"/>
    <property type="match status" value="1"/>
</dbReference>
<comment type="caution">
    <text evidence="9">The sequence shown here is derived from an EMBL/GenBank/DDBJ whole genome shotgun (WGS) entry which is preliminary data.</text>
</comment>
<evidence type="ECO:0000313" key="9">
    <source>
        <dbReference type="EMBL" id="OOM75595.1"/>
    </source>
</evidence>
<feature type="domain" description="4Fe-4S ferredoxin-type" evidence="8">
    <location>
        <begin position="151"/>
        <end position="178"/>
    </location>
</feature>
<evidence type="ECO:0000313" key="10">
    <source>
        <dbReference type="Proteomes" id="UP000190890"/>
    </source>
</evidence>
<evidence type="ECO:0000259" key="8">
    <source>
        <dbReference type="PROSITE" id="PS51379"/>
    </source>
</evidence>
<keyword evidence="5" id="KW-0479">Metal-binding</keyword>
<dbReference type="Pfam" id="PF01243">
    <property type="entry name" value="PNPOx_N"/>
    <property type="match status" value="1"/>
</dbReference>
<keyword evidence="4" id="KW-0004">4Fe-4S</keyword>
<dbReference type="Proteomes" id="UP000190890">
    <property type="component" value="Unassembled WGS sequence"/>
</dbReference>
<dbReference type="InterPro" id="IPR017900">
    <property type="entry name" value="4Fe4S_Fe_S_CS"/>
</dbReference>
<dbReference type="PROSITE" id="PS00198">
    <property type="entry name" value="4FE4S_FER_1"/>
    <property type="match status" value="2"/>
</dbReference>
<dbReference type="STRING" id="29367.CLPUN_31580"/>
<gene>
    <name evidence="9" type="ORF">CLPUN_31580</name>
</gene>
<proteinExistence type="predicted"/>
<keyword evidence="7" id="KW-0411">Iron-sulfur</keyword>
<evidence type="ECO:0000256" key="3">
    <source>
        <dbReference type="ARBA" id="ARBA00013529"/>
    </source>
</evidence>
<evidence type="ECO:0000256" key="1">
    <source>
        <dbReference type="ARBA" id="ARBA00001966"/>
    </source>
</evidence>
<dbReference type="InterPro" id="IPR011576">
    <property type="entry name" value="Pyridox_Oxase_N"/>
</dbReference>
<dbReference type="GO" id="GO:0051539">
    <property type="term" value="F:4 iron, 4 sulfur cluster binding"/>
    <property type="evidence" value="ECO:0007669"/>
    <property type="project" value="UniProtKB-KW"/>
</dbReference>
<evidence type="ECO:0000256" key="7">
    <source>
        <dbReference type="ARBA" id="ARBA00023014"/>
    </source>
</evidence>
<dbReference type="InterPro" id="IPR050157">
    <property type="entry name" value="PSI_iron-sulfur_center"/>
</dbReference>
<dbReference type="InterPro" id="IPR012349">
    <property type="entry name" value="Split_barrel_FMN-bd"/>
</dbReference>
<evidence type="ECO:0000256" key="5">
    <source>
        <dbReference type="ARBA" id="ARBA00022723"/>
    </source>
</evidence>
<dbReference type="InterPro" id="IPR017896">
    <property type="entry name" value="4Fe4S_Fe-S-bd"/>
</dbReference>
<dbReference type="SUPFAM" id="SSF50475">
    <property type="entry name" value="FMN-binding split barrel"/>
    <property type="match status" value="1"/>
</dbReference>
<protein>
    <recommendedName>
        <fullName evidence="3">Ferredoxin</fullName>
    </recommendedName>
</protein>
<dbReference type="PANTHER" id="PTHR24960">
    <property type="entry name" value="PHOTOSYSTEM I IRON-SULFUR CENTER-RELATED"/>
    <property type="match status" value="1"/>
</dbReference>
<comment type="cofactor">
    <cofactor evidence="1">
        <name>[4Fe-4S] cluster</name>
        <dbReference type="ChEBI" id="CHEBI:49883"/>
    </cofactor>
</comment>
<accession>A0A1S8TDW9</accession>
<dbReference type="PROSITE" id="PS51379">
    <property type="entry name" value="4FE4S_FER_2"/>
    <property type="match status" value="2"/>
</dbReference>
<keyword evidence="10" id="KW-1185">Reference proteome</keyword>
<comment type="function">
    <text evidence="2">Ferredoxins are iron-sulfur proteins that transfer electrons in a wide variety of metabolic reactions.</text>
</comment>
<evidence type="ECO:0000256" key="6">
    <source>
        <dbReference type="ARBA" id="ARBA00023004"/>
    </source>
</evidence>
<reference evidence="9 10" key="1">
    <citation type="submission" date="2016-05" db="EMBL/GenBank/DDBJ databases">
        <title>Microbial solvent formation.</title>
        <authorList>
            <person name="Poehlein A."/>
            <person name="Montoya Solano J.D."/>
            <person name="Flitsch S."/>
            <person name="Krabben P."/>
            <person name="Duerre P."/>
            <person name="Daniel R."/>
        </authorList>
    </citation>
    <scope>NUCLEOTIDE SEQUENCE [LARGE SCALE GENOMIC DNA]</scope>
    <source>
        <strain evidence="9 10">DSM 2619</strain>
    </source>
</reference>
<name>A0A1S8TDW9_9CLOT</name>
<dbReference type="SUPFAM" id="SSF54862">
    <property type="entry name" value="4Fe-4S ferredoxins"/>
    <property type="match status" value="1"/>
</dbReference>
<dbReference type="Pfam" id="PF12838">
    <property type="entry name" value="Fer4_7"/>
    <property type="match status" value="1"/>
</dbReference>
<feature type="domain" description="4Fe-4S ferredoxin-type" evidence="8">
    <location>
        <begin position="180"/>
        <end position="207"/>
    </location>
</feature>
<dbReference type="EMBL" id="LZZM01000183">
    <property type="protein sequence ID" value="OOM75595.1"/>
    <property type="molecule type" value="Genomic_DNA"/>
</dbReference>
<sequence length="207" mass="23416">MEIKEYLKILKEEIHSTVFATVDENGLPQARVIDIMLVDDKSLYFITAKGKEFYHQLMNKKYVAISGMTGGKGSLNKKAISLRGKVKNVGQELLDKVFEVNTYMCDIYPEKESRMALEVFQLYEGQGEYFDLSTKPITREAFTLGEAVEVKGGYFVTDKCRGCKICYSKCPQKCIDISVKPVVIKQENCLHCGNCMSVCPFSAVEKR</sequence>
<keyword evidence="6" id="KW-0408">Iron</keyword>
<organism evidence="9 10">
    <name type="scientific">Clostridium puniceum</name>
    <dbReference type="NCBI Taxonomy" id="29367"/>
    <lineage>
        <taxon>Bacteria</taxon>
        <taxon>Bacillati</taxon>
        <taxon>Bacillota</taxon>
        <taxon>Clostridia</taxon>
        <taxon>Eubacteriales</taxon>
        <taxon>Clostridiaceae</taxon>
        <taxon>Clostridium</taxon>
    </lineage>
</organism>
<dbReference type="RefSeq" id="WP_077848225.1">
    <property type="nucleotide sequence ID" value="NZ_LZZM01000183.1"/>
</dbReference>
<dbReference type="Gene3D" id="3.30.70.20">
    <property type="match status" value="1"/>
</dbReference>
<dbReference type="GO" id="GO:0046872">
    <property type="term" value="F:metal ion binding"/>
    <property type="evidence" value="ECO:0007669"/>
    <property type="project" value="UniProtKB-KW"/>
</dbReference>
<dbReference type="Gene3D" id="2.30.110.10">
    <property type="entry name" value="Electron Transport, Fmn-binding Protein, Chain A"/>
    <property type="match status" value="1"/>
</dbReference>
<dbReference type="AlphaFoldDB" id="A0A1S8TDW9"/>
<dbReference type="OrthoDB" id="9794954at2"/>
<evidence type="ECO:0000256" key="4">
    <source>
        <dbReference type="ARBA" id="ARBA00022485"/>
    </source>
</evidence>
<evidence type="ECO:0000256" key="2">
    <source>
        <dbReference type="ARBA" id="ARBA00003532"/>
    </source>
</evidence>